<evidence type="ECO:0000313" key="10">
    <source>
        <dbReference type="Proteomes" id="UP000324585"/>
    </source>
</evidence>
<dbReference type="GO" id="GO:0046872">
    <property type="term" value="F:metal ion binding"/>
    <property type="evidence" value="ECO:0007669"/>
    <property type="project" value="UniProtKB-UniRule"/>
</dbReference>
<dbReference type="PROSITE" id="PS00680">
    <property type="entry name" value="MAP_1"/>
    <property type="match status" value="1"/>
</dbReference>
<dbReference type="EC" id="3.4.11.18" evidence="6"/>
<dbReference type="EMBL" id="VRMN01000005">
    <property type="protein sequence ID" value="KAA8494274.1"/>
    <property type="molecule type" value="Genomic_DNA"/>
</dbReference>
<dbReference type="Proteomes" id="UP000324585">
    <property type="component" value="Unassembled WGS sequence"/>
</dbReference>
<keyword evidence="3 5" id="KW-0479">Metal-binding</keyword>
<comment type="caution">
    <text evidence="9">The sequence shown here is derived from an EMBL/GenBank/DDBJ whole genome shotgun (WGS) entry which is preliminary data.</text>
</comment>
<feature type="binding site" evidence="5">
    <location>
        <position position="315"/>
    </location>
    <ligand>
        <name>a divalent metal cation</name>
        <dbReference type="ChEBI" id="CHEBI:60240"/>
        <label>2</label>
        <note>catalytic</note>
    </ligand>
</feature>
<dbReference type="GO" id="GO:0005829">
    <property type="term" value="C:cytosol"/>
    <property type="evidence" value="ECO:0007669"/>
    <property type="project" value="TreeGrafter"/>
</dbReference>
<dbReference type="PANTHER" id="PTHR43330">
    <property type="entry name" value="METHIONINE AMINOPEPTIDASE"/>
    <property type="match status" value="1"/>
</dbReference>
<evidence type="ECO:0000256" key="3">
    <source>
        <dbReference type="ARBA" id="ARBA00022723"/>
    </source>
</evidence>
<dbReference type="GO" id="GO:0070006">
    <property type="term" value="F:metalloaminopeptidase activity"/>
    <property type="evidence" value="ECO:0007669"/>
    <property type="project" value="UniProtKB-UniRule"/>
</dbReference>
<comment type="catalytic activity">
    <reaction evidence="5 6">
        <text>Release of N-terminal amino acids, preferentially methionine, from peptides and arylamides.</text>
        <dbReference type="EC" id="3.4.11.18"/>
    </reaction>
</comment>
<accession>A0A5J4YU95</accession>
<keyword evidence="2 5" id="KW-0645">Protease</keyword>
<dbReference type="SUPFAM" id="SSF55920">
    <property type="entry name" value="Creatinase/aminopeptidase"/>
    <property type="match status" value="1"/>
</dbReference>
<feature type="binding site" evidence="5">
    <location>
        <position position="218"/>
    </location>
    <ligand>
        <name>a divalent metal cation</name>
        <dbReference type="ChEBI" id="CHEBI:60240"/>
        <label>2</label>
        <note>catalytic</note>
    </ligand>
</feature>
<dbReference type="Pfam" id="PF00557">
    <property type="entry name" value="Peptidase_M24"/>
    <property type="match status" value="1"/>
</dbReference>
<feature type="binding site" evidence="5">
    <location>
        <position position="346"/>
    </location>
    <ligand>
        <name>a divalent metal cation</name>
        <dbReference type="ChEBI" id="CHEBI:60240"/>
        <label>1</label>
    </ligand>
</feature>
<feature type="binding site" evidence="5">
    <location>
        <position position="218"/>
    </location>
    <ligand>
        <name>a divalent metal cation</name>
        <dbReference type="ChEBI" id="CHEBI:60240"/>
        <label>1</label>
    </ligand>
</feature>
<dbReference type="PANTHER" id="PTHR43330:SF7">
    <property type="entry name" value="METHIONINE AMINOPEPTIDASE 1"/>
    <property type="match status" value="1"/>
</dbReference>
<sequence length="375" mass="41661">MARRWRRLEEPRKGGMADFAFGVNAGAVAPQRSALYRHVVAVHMRQTCRSAAASACAPALAMALGFGKTKKFRYAGKLQPGVQSPRREVPEQIARPDYAADGRPKHTPRAVPWDIEVKSAAEIQGMREAARVARHVLDVAGKAVRPGITTDEIDRIVHEETLRLGAYPSPLNYSGFPKSVCTSINEVICHGIPDSTVLQDGDILNVDVTCYYKGFHGDLSEMFLVGDSVDEVGKQLVKVTYECLDMAIEGIRPGMPYSDIGGIIQDHAEKHGFSVVRDFCGHGIGSVFHTTPNILHYRNKDPNGTMQPGHIFTIEPMINEGKKDSMFWPDKWTATTTDGLRSAQFEHTLLMTENGAERLTARTEESQCFWWERKH</sequence>
<name>A0A5J4YU95_PORPP</name>
<evidence type="ECO:0000259" key="8">
    <source>
        <dbReference type="Pfam" id="PF00557"/>
    </source>
</evidence>
<feature type="region of interest" description="Disordered" evidence="7">
    <location>
        <begin position="81"/>
        <end position="106"/>
    </location>
</feature>
<comment type="function">
    <text evidence="6">Cotranslationally removes the N-terminal methionine from nascent proteins. The N-terminal methionine is often cleaved when the second residue in the primary sequence is small and uncharged (Met-Ala-, Cys, Gly, Pro, Ser, Thr, or Val).</text>
</comment>
<feature type="binding site" evidence="5">
    <location>
        <position position="282"/>
    </location>
    <ligand>
        <name>a divalent metal cation</name>
        <dbReference type="ChEBI" id="CHEBI:60240"/>
        <label>2</label>
        <note>catalytic</note>
    </ligand>
</feature>
<dbReference type="GO" id="GO:0004239">
    <property type="term" value="F:initiator methionyl aminopeptidase activity"/>
    <property type="evidence" value="ECO:0007669"/>
    <property type="project" value="UniProtKB-UniRule"/>
</dbReference>
<evidence type="ECO:0000256" key="7">
    <source>
        <dbReference type="SAM" id="MobiDB-lite"/>
    </source>
</evidence>
<dbReference type="NCBIfam" id="NF008970">
    <property type="entry name" value="PRK12318.1"/>
    <property type="match status" value="1"/>
</dbReference>
<feature type="binding site" evidence="5">
    <location>
        <position position="190"/>
    </location>
    <ligand>
        <name>substrate</name>
    </ligand>
</feature>
<comment type="similarity">
    <text evidence="5">Belongs to the peptidase M24A family. Methionine aminopeptidase type 1 subfamily.</text>
</comment>
<evidence type="ECO:0000256" key="1">
    <source>
        <dbReference type="ARBA" id="ARBA00022438"/>
    </source>
</evidence>
<dbReference type="PRINTS" id="PR00599">
    <property type="entry name" value="MAPEPTIDASE"/>
</dbReference>
<dbReference type="GO" id="GO:0006508">
    <property type="term" value="P:proteolysis"/>
    <property type="evidence" value="ECO:0007669"/>
    <property type="project" value="UniProtKB-KW"/>
</dbReference>
<comment type="cofactor">
    <cofactor evidence="5">
        <name>Co(2+)</name>
        <dbReference type="ChEBI" id="CHEBI:48828"/>
    </cofactor>
    <cofactor evidence="5">
        <name>Zn(2+)</name>
        <dbReference type="ChEBI" id="CHEBI:29105"/>
    </cofactor>
    <cofactor evidence="5">
        <name>Mn(2+)</name>
        <dbReference type="ChEBI" id="CHEBI:29035"/>
    </cofactor>
    <cofactor evidence="5">
        <name>Fe(2+)</name>
        <dbReference type="ChEBI" id="CHEBI:29033"/>
    </cofactor>
    <text evidence="5">Binds 2 divalent metal cations per subunit. Has a high-affinity and a low affinity metal-binding site. The true nature of the physiological cofactor is under debate. The enzyme is active with cobalt, zinc, manganese or divalent iron ions. Most likely, methionine aminopeptidases function as mononuclear Fe(2+)-metalloproteases under physiological conditions, and the catalytically relevant metal-binding site has been assigned to the histidine-containing high-affinity site.</text>
</comment>
<dbReference type="InterPro" id="IPR036005">
    <property type="entry name" value="Creatinase/aminopeptidase-like"/>
</dbReference>
<dbReference type="OMA" id="SIKRPDW"/>
<evidence type="ECO:0000256" key="4">
    <source>
        <dbReference type="ARBA" id="ARBA00022801"/>
    </source>
</evidence>
<reference evidence="10" key="1">
    <citation type="journal article" date="2019" name="Nat. Commun.">
        <title>Expansion of phycobilisome linker gene families in mesophilic red algae.</title>
        <authorList>
            <person name="Lee J."/>
            <person name="Kim D."/>
            <person name="Bhattacharya D."/>
            <person name="Yoon H.S."/>
        </authorList>
    </citation>
    <scope>NUCLEOTIDE SEQUENCE [LARGE SCALE GENOMIC DNA]</scope>
    <source>
        <strain evidence="10">CCMP 1328</strain>
    </source>
</reference>
<evidence type="ECO:0000256" key="5">
    <source>
        <dbReference type="HAMAP-Rule" id="MF_03174"/>
    </source>
</evidence>
<dbReference type="AlphaFoldDB" id="A0A5J4YU95"/>
<keyword evidence="4 5" id="KW-0378">Hydrolase</keyword>
<dbReference type="InterPro" id="IPR002467">
    <property type="entry name" value="Pept_M24A_MAP1"/>
</dbReference>
<evidence type="ECO:0000313" key="9">
    <source>
        <dbReference type="EMBL" id="KAA8494274.1"/>
    </source>
</evidence>
<gene>
    <name evidence="9" type="ORF">FVE85_4249</name>
</gene>
<feature type="binding site" evidence="5">
    <location>
        <position position="346"/>
    </location>
    <ligand>
        <name>a divalent metal cation</name>
        <dbReference type="ChEBI" id="CHEBI:60240"/>
        <label>2</label>
        <note>catalytic</note>
    </ligand>
</feature>
<feature type="binding site" evidence="5">
    <location>
        <position position="207"/>
    </location>
    <ligand>
        <name>a divalent metal cation</name>
        <dbReference type="ChEBI" id="CHEBI:60240"/>
        <label>1</label>
    </ligand>
</feature>
<keyword evidence="10" id="KW-1185">Reference proteome</keyword>
<organism evidence="9 10">
    <name type="scientific">Porphyridium purpureum</name>
    <name type="common">Red alga</name>
    <name type="synonym">Porphyridium cruentum</name>
    <dbReference type="NCBI Taxonomy" id="35688"/>
    <lineage>
        <taxon>Eukaryota</taxon>
        <taxon>Rhodophyta</taxon>
        <taxon>Bangiophyceae</taxon>
        <taxon>Porphyridiales</taxon>
        <taxon>Porphyridiaceae</taxon>
        <taxon>Porphyridium</taxon>
    </lineage>
</organism>
<protein>
    <recommendedName>
        <fullName evidence="6">Methionine aminopeptidase</fullName>
        <ecNumber evidence="6">3.4.11.18</ecNumber>
    </recommendedName>
</protein>
<keyword evidence="1 5" id="KW-0031">Aminopeptidase</keyword>
<feature type="binding site" evidence="5">
    <location>
        <position position="289"/>
    </location>
    <ligand>
        <name>substrate</name>
    </ligand>
</feature>
<dbReference type="HAMAP" id="MF_01974">
    <property type="entry name" value="MetAP_1"/>
    <property type="match status" value="1"/>
</dbReference>
<dbReference type="InterPro" id="IPR001714">
    <property type="entry name" value="Pept_M24_MAP"/>
</dbReference>
<dbReference type="NCBIfam" id="TIGR00500">
    <property type="entry name" value="met_pdase_I"/>
    <property type="match status" value="1"/>
</dbReference>
<dbReference type="CDD" id="cd01086">
    <property type="entry name" value="MetAP1"/>
    <property type="match status" value="1"/>
</dbReference>
<dbReference type="OrthoDB" id="3209743at2759"/>
<evidence type="ECO:0000256" key="2">
    <source>
        <dbReference type="ARBA" id="ARBA00022670"/>
    </source>
</evidence>
<dbReference type="Gene3D" id="3.90.230.10">
    <property type="entry name" value="Creatinase/methionine aminopeptidase superfamily"/>
    <property type="match status" value="1"/>
</dbReference>
<proteinExistence type="inferred from homology"/>
<dbReference type="InterPro" id="IPR000994">
    <property type="entry name" value="Pept_M24"/>
</dbReference>
<feature type="domain" description="Peptidase M24" evidence="8">
    <location>
        <begin position="125"/>
        <end position="353"/>
    </location>
</feature>
<evidence type="ECO:0000256" key="6">
    <source>
        <dbReference type="RuleBase" id="RU003653"/>
    </source>
</evidence>